<organism evidence="2 3">
    <name type="scientific">Shewanella colwelliana</name>
    <name type="common">Alteromonas colwelliana</name>
    <dbReference type="NCBI Taxonomy" id="23"/>
    <lineage>
        <taxon>Bacteria</taxon>
        <taxon>Pseudomonadati</taxon>
        <taxon>Pseudomonadota</taxon>
        <taxon>Gammaproteobacteria</taxon>
        <taxon>Alteromonadales</taxon>
        <taxon>Shewanellaceae</taxon>
        <taxon>Shewanella</taxon>
    </lineage>
</organism>
<name>A0A1E5IXF2_SHECO</name>
<comment type="caution">
    <text evidence="2">The sequence shown here is derived from an EMBL/GenBank/DDBJ whole genome shotgun (WGS) entry which is preliminary data.</text>
</comment>
<evidence type="ECO:0000313" key="3">
    <source>
        <dbReference type="Proteomes" id="UP000095230"/>
    </source>
</evidence>
<dbReference type="Proteomes" id="UP000095230">
    <property type="component" value="Unassembled WGS sequence"/>
</dbReference>
<evidence type="ECO:0000256" key="1">
    <source>
        <dbReference type="SAM" id="Phobius"/>
    </source>
</evidence>
<dbReference type="EMBL" id="MCBT01000011">
    <property type="protein sequence ID" value="OEG75230.1"/>
    <property type="molecule type" value="Genomic_DNA"/>
</dbReference>
<keyword evidence="1" id="KW-0472">Membrane</keyword>
<proteinExistence type="predicted"/>
<accession>A0A1E5IXF2</accession>
<dbReference type="AlphaFoldDB" id="A0A1E5IXF2"/>
<gene>
    <name evidence="2" type="ORF">BEL05_02990</name>
</gene>
<sequence>MRHFLRALKWISLTLVAIPLTFYIILVLVNLHDQPPSERVQRNLAQIAESERTLAQNLNNNGYIFSLGFNVVKDISPMEEGLKHLEQLQSLSPMERGNTVTAVGVELLQFPLSDCLKQEDFLLACEAQLAQNDNLETLLADNLWLIERYQQLLSTGNWHDRTPYNVYAYHIPFRKILIAQKLYLLNIYHQGDKLQADQILQLLNTDMLFWQTVSSNTYQLITKMSSAYAIESTMQLGELIVSKAAIRLNNPMTELPKSWQHPLPAAVTSFDNAKLGEWNYANGIYATLFNDESGKPLSVTEQVLTWLISPLVKPQDMANRYALMLQNQVNMDHCQAGLSLDTVAFFAYNPLGKMMLCSGIPSLAPYQQRIEKLEALRLSLLGRLEGKMAVTPEVIATK</sequence>
<feature type="transmembrane region" description="Helical" evidence="1">
    <location>
        <begin position="7"/>
        <end position="29"/>
    </location>
</feature>
<dbReference type="RefSeq" id="WP_069670418.1">
    <property type="nucleotide sequence ID" value="NZ_MCBT01000011.1"/>
</dbReference>
<evidence type="ECO:0000313" key="2">
    <source>
        <dbReference type="EMBL" id="OEG75230.1"/>
    </source>
</evidence>
<protein>
    <submittedName>
        <fullName evidence="2">Uncharacterized protein</fullName>
    </submittedName>
</protein>
<reference evidence="2 3" key="1">
    <citation type="submission" date="2016-07" db="EMBL/GenBank/DDBJ databases">
        <title>Whole-genome of two Shewanella species isolated from a digestive organ of sea cucumber Apostichopus japonicus Selenka 1867.</title>
        <authorList>
            <person name="Hong H.-H."/>
            <person name="Choi H."/>
            <person name="Cheon S."/>
            <person name="Oh J.-S."/>
            <person name="Lee H.-G."/>
            <person name="Park C."/>
        </authorList>
    </citation>
    <scope>NUCLEOTIDE SEQUENCE [LARGE SCALE GENOMIC DNA]</scope>
    <source>
        <strain evidence="2 3">CSB03KR</strain>
    </source>
</reference>
<keyword evidence="1" id="KW-0812">Transmembrane</keyword>
<keyword evidence="1" id="KW-1133">Transmembrane helix</keyword>
<dbReference type="OrthoDB" id="6252706at2"/>